<evidence type="ECO:0000259" key="3">
    <source>
        <dbReference type="PROSITE" id="PS50157"/>
    </source>
</evidence>
<dbReference type="GO" id="GO:0008270">
    <property type="term" value="F:zinc ion binding"/>
    <property type="evidence" value="ECO:0007669"/>
    <property type="project" value="UniProtKB-KW"/>
</dbReference>
<protein>
    <recommendedName>
        <fullName evidence="3">C2H2-type domain-containing protein</fullName>
    </recommendedName>
</protein>
<dbReference type="PANTHER" id="PTHR47251:SF1">
    <property type="entry name" value="FINGER DOMAIN PROTEIN, PUTATIVE (AFU_ORTHOLOGUE AFUA_3G04180)-RELATED"/>
    <property type="match status" value="1"/>
</dbReference>
<evidence type="ECO:0000256" key="2">
    <source>
        <dbReference type="SAM" id="MobiDB-lite"/>
    </source>
</evidence>
<organism evidence="4 5">
    <name type="scientific">Zymoseptoria tritici ST99CH_1A5</name>
    <dbReference type="NCBI Taxonomy" id="1276529"/>
    <lineage>
        <taxon>Eukaryota</taxon>
        <taxon>Fungi</taxon>
        <taxon>Dikarya</taxon>
        <taxon>Ascomycota</taxon>
        <taxon>Pezizomycotina</taxon>
        <taxon>Dothideomycetes</taxon>
        <taxon>Dothideomycetidae</taxon>
        <taxon>Mycosphaerellales</taxon>
        <taxon>Mycosphaerellaceae</taxon>
        <taxon>Zymoseptoria</taxon>
    </lineage>
</organism>
<evidence type="ECO:0000313" key="5">
    <source>
        <dbReference type="Proteomes" id="UP000215453"/>
    </source>
</evidence>
<gene>
    <name evidence="4" type="ORF">ZT1A5_G3452</name>
</gene>
<sequence>MAFNRGGPPPSASTLPQPQTDSARDARRAFFCDLCQKGYARSTDFEAHEGSYDHQHRKRLKEMRAMTKDPNAAAKQRLAESRSNASGGLKSVSIPLSASSTNTSSTSGPVKKKPVFKSTLQPQNVAAVATLPGLVKSGGGGPVLAVSGGAVEGVMVSDWNLARANGWEGEVYDPSLDDGDDDGEGWDVDFGALVREFAEVDERRERARRG</sequence>
<keyword evidence="1" id="KW-0479">Metal-binding</keyword>
<dbReference type="InterPro" id="IPR013087">
    <property type="entry name" value="Znf_C2H2_type"/>
</dbReference>
<dbReference type="PROSITE" id="PS50157">
    <property type="entry name" value="ZINC_FINGER_C2H2_2"/>
    <property type="match status" value="1"/>
</dbReference>
<feature type="compositionally biased region" description="Low complexity" evidence="2">
    <location>
        <begin position="97"/>
        <end position="107"/>
    </location>
</feature>
<dbReference type="InterPro" id="IPR036236">
    <property type="entry name" value="Znf_C2H2_sf"/>
</dbReference>
<dbReference type="PROSITE" id="PS00028">
    <property type="entry name" value="ZINC_FINGER_C2H2_1"/>
    <property type="match status" value="1"/>
</dbReference>
<keyword evidence="1" id="KW-0862">Zinc</keyword>
<feature type="region of interest" description="Disordered" evidence="2">
    <location>
        <begin position="67"/>
        <end position="115"/>
    </location>
</feature>
<dbReference type="SUPFAM" id="SSF57667">
    <property type="entry name" value="beta-beta-alpha zinc fingers"/>
    <property type="match status" value="1"/>
</dbReference>
<dbReference type="Proteomes" id="UP000215453">
    <property type="component" value="Chromosome 3"/>
</dbReference>
<feature type="domain" description="C2H2-type" evidence="3">
    <location>
        <begin position="30"/>
        <end position="59"/>
    </location>
</feature>
<feature type="region of interest" description="Disordered" evidence="2">
    <location>
        <begin position="1"/>
        <end position="24"/>
    </location>
</feature>
<evidence type="ECO:0000313" key="4">
    <source>
        <dbReference type="EMBL" id="SMY22013.1"/>
    </source>
</evidence>
<reference evidence="4 5" key="1">
    <citation type="submission" date="2016-10" db="EMBL/GenBank/DDBJ databases">
        <authorList>
            <person name="Varghese N."/>
        </authorList>
    </citation>
    <scope>NUCLEOTIDE SEQUENCE [LARGE SCALE GENOMIC DNA]</scope>
</reference>
<dbReference type="PANTHER" id="PTHR47251">
    <property type="entry name" value="FINGER DOMAIN PROTEIN, PUTATIVE (AFU_ORTHOLOGUE AFUA_3G04180)-RELATED"/>
    <property type="match status" value="1"/>
</dbReference>
<proteinExistence type="predicted"/>
<keyword evidence="1" id="KW-0863">Zinc-finger</keyword>
<dbReference type="AlphaFoldDB" id="A0A1Y6LC48"/>
<name>A0A1Y6LC48_ZYMTR</name>
<accession>A0A1Y6LC48</accession>
<evidence type="ECO:0000256" key="1">
    <source>
        <dbReference type="PROSITE-ProRule" id="PRU00042"/>
    </source>
</evidence>
<dbReference type="EMBL" id="LT882678">
    <property type="protein sequence ID" value="SMY22013.1"/>
    <property type="molecule type" value="Genomic_DNA"/>
</dbReference>
<feature type="compositionally biased region" description="Polar residues" evidence="2">
    <location>
        <begin position="12"/>
        <end position="21"/>
    </location>
</feature>